<gene>
    <name evidence="2" type="ORF">LTR77_008208</name>
</gene>
<evidence type="ECO:0000313" key="2">
    <source>
        <dbReference type="EMBL" id="KAK5166664.1"/>
    </source>
</evidence>
<dbReference type="GeneID" id="89929542"/>
<dbReference type="AlphaFoldDB" id="A0AAV9P660"/>
<comment type="caution">
    <text evidence="2">The sequence shown here is derived from an EMBL/GenBank/DDBJ whole genome shotgun (WGS) entry which is preliminary data.</text>
</comment>
<dbReference type="SUPFAM" id="SSF47616">
    <property type="entry name" value="GST C-terminal domain-like"/>
    <property type="match status" value="1"/>
</dbReference>
<evidence type="ECO:0000313" key="3">
    <source>
        <dbReference type="Proteomes" id="UP001337655"/>
    </source>
</evidence>
<sequence length="163" mass="18422">MDSQTIAERLEELSPAPSLHLDTMVHESVHAALLSVIGAARPTIILAAQQNILSEGSAAWHAQDRERRFGKSVEQWEKDEGGEKGWKAAQPGLEAVKAELNRHKRDEGPFVLGGTVSYGDFLIAGFFEWLRRADASLYERYVRYDESFKKHREACEPWLARDD</sequence>
<dbReference type="EMBL" id="JAVRRT010000013">
    <property type="protein sequence ID" value="KAK5166664.1"/>
    <property type="molecule type" value="Genomic_DNA"/>
</dbReference>
<dbReference type="RefSeq" id="XP_064656546.1">
    <property type="nucleotide sequence ID" value="XM_064805441.1"/>
</dbReference>
<keyword evidence="3" id="KW-1185">Reference proteome</keyword>
<dbReference type="Proteomes" id="UP001337655">
    <property type="component" value="Unassembled WGS sequence"/>
</dbReference>
<dbReference type="Pfam" id="PF22041">
    <property type="entry name" value="GST_C_7"/>
    <property type="match status" value="1"/>
</dbReference>
<proteinExistence type="predicted"/>
<dbReference type="Gene3D" id="1.20.1050.10">
    <property type="match status" value="1"/>
</dbReference>
<evidence type="ECO:0000259" key="1">
    <source>
        <dbReference type="Pfam" id="PF22041"/>
    </source>
</evidence>
<reference evidence="2 3" key="1">
    <citation type="submission" date="2023-08" db="EMBL/GenBank/DDBJ databases">
        <title>Black Yeasts Isolated from many extreme environments.</title>
        <authorList>
            <person name="Coleine C."/>
            <person name="Stajich J.E."/>
            <person name="Selbmann L."/>
        </authorList>
    </citation>
    <scope>NUCLEOTIDE SEQUENCE [LARGE SCALE GENOMIC DNA]</scope>
    <source>
        <strain evidence="2 3">CCFEE 5935</strain>
    </source>
</reference>
<feature type="domain" description="Glutathione S-transferase UstS-like C-terminal" evidence="1">
    <location>
        <begin position="27"/>
        <end position="135"/>
    </location>
</feature>
<organism evidence="2 3">
    <name type="scientific">Saxophila tyrrhenica</name>
    <dbReference type="NCBI Taxonomy" id="1690608"/>
    <lineage>
        <taxon>Eukaryota</taxon>
        <taxon>Fungi</taxon>
        <taxon>Dikarya</taxon>
        <taxon>Ascomycota</taxon>
        <taxon>Pezizomycotina</taxon>
        <taxon>Dothideomycetes</taxon>
        <taxon>Dothideomycetidae</taxon>
        <taxon>Mycosphaerellales</taxon>
        <taxon>Extremaceae</taxon>
        <taxon>Saxophila</taxon>
    </lineage>
</organism>
<dbReference type="InterPro" id="IPR036282">
    <property type="entry name" value="Glutathione-S-Trfase_C_sf"/>
</dbReference>
<protein>
    <recommendedName>
        <fullName evidence="1">Glutathione S-transferase UstS-like C-terminal domain-containing protein</fullName>
    </recommendedName>
</protein>
<name>A0AAV9P660_9PEZI</name>
<dbReference type="InterPro" id="IPR054416">
    <property type="entry name" value="GST_UstS-like_C"/>
</dbReference>
<accession>A0AAV9P660</accession>